<proteinExistence type="predicted"/>
<dbReference type="RefSeq" id="WP_091910489.1">
    <property type="nucleotide sequence ID" value="NZ_FNLO01000009.1"/>
</dbReference>
<keyword evidence="1" id="KW-1133">Transmembrane helix</keyword>
<protein>
    <submittedName>
        <fullName evidence="2">Uncharacterized protein</fullName>
    </submittedName>
</protein>
<sequence length="155" mass="16648">MLLIVLALVILIALIVGAVWAYHALAATLGGLVAAVLVSLGLAVIAAIPWYVLRARRLPGGAGRGIYQLNGDWGEARLNAATHTVQLRCAGASAHYLFADLVDANASRQSDGGHCVDLEVRDAARPHWQLPVRSAREARCWRRVFRLAVAQRLPG</sequence>
<dbReference type="STRING" id="1770053.SAMN05216551_109236"/>
<dbReference type="EMBL" id="FNLO01000009">
    <property type="protein sequence ID" value="SDV49913.1"/>
    <property type="molecule type" value="Genomic_DNA"/>
</dbReference>
<name>A0A1H2PSE9_9BURK</name>
<keyword evidence="1" id="KW-0812">Transmembrane</keyword>
<dbReference type="Proteomes" id="UP000243719">
    <property type="component" value="Unassembled WGS sequence"/>
</dbReference>
<keyword evidence="1" id="KW-0472">Membrane</keyword>
<organism evidence="2 3">
    <name type="scientific">Chitinasiproducens palmae</name>
    <dbReference type="NCBI Taxonomy" id="1770053"/>
    <lineage>
        <taxon>Bacteria</taxon>
        <taxon>Pseudomonadati</taxon>
        <taxon>Pseudomonadota</taxon>
        <taxon>Betaproteobacteria</taxon>
        <taxon>Burkholderiales</taxon>
        <taxon>Burkholderiaceae</taxon>
        <taxon>Chitinasiproducens</taxon>
    </lineage>
</organism>
<reference evidence="3" key="1">
    <citation type="submission" date="2016-09" db="EMBL/GenBank/DDBJ databases">
        <authorList>
            <person name="Varghese N."/>
            <person name="Submissions S."/>
        </authorList>
    </citation>
    <scope>NUCLEOTIDE SEQUENCE [LARGE SCALE GENOMIC DNA]</scope>
    <source>
        <strain evidence="3">JS23</strain>
    </source>
</reference>
<evidence type="ECO:0000313" key="3">
    <source>
        <dbReference type="Proteomes" id="UP000243719"/>
    </source>
</evidence>
<gene>
    <name evidence="2" type="ORF">SAMN05216551_109236</name>
</gene>
<dbReference type="OrthoDB" id="9131039at2"/>
<evidence type="ECO:0000256" key="1">
    <source>
        <dbReference type="SAM" id="Phobius"/>
    </source>
</evidence>
<accession>A0A1H2PSE9</accession>
<keyword evidence="3" id="KW-1185">Reference proteome</keyword>
<feature type="transmembrane region" description="Helical" evidence="1">
    <location>
        <begin position="31"/>
        <end position="53"/>
    </location>
</feature>
<dbReference type="AlphaFoldDB" id="A0A1H2PSE9"/>
<evidence type="ECO:0000313" key="2">
    <source>
        <dbReference type="EMBL" id="SDV49913.1"/>
    </source>
</evidence>